<keyword evidence="5" id="KW-0997">Cell inner membrane</keyword>
<keyword evidence="4" id="KW-1003">Cell membrane</keyword>
<dbReference type="InterPro" id="IPR006260">
    <property type="entry name" value="TonB/TolA_C"/>
</dbReference>
<evidence type="ECO:0000313" key="12">
    <source>
        <dbReference type="EMBL" id="WRQ86196.1"/>
    </source>
</evidence>
<evidence type="ECO:0000259" key="11">
    <source>
        <dbReference type="PROSITE" id="PS52015"/>
    </source>
</evidence>
<evidence type="ECO:0000256" key="7">
    <source>
        <dbReference type="ARBA" id="ARBA00022927"/>
    </source>
</evidence>
<keyword evidence="10" id="KW-0732">Signal</keyword>
<comment type="subcellular location">
    <subcellularLocation>
        <location evidence="1">Cell inner membrane</location>
        <topology evidence="1">Single-pass membrane protein</topology>
        <orientation evidence="1">Periplasmic side</orientation>
    </subcellularLocation>
</comment>
<reference evidence="12 13" key="1">
    <citation type="submission" date="2021-08" db="EMBL/GenBank/DDBJ databases">
        <authorList>
            <person name="Zhang D."/>
            <person name="Zhang A."/>
            <person name="Wang L."/>
        </authorList>
    </citation>
    <scope>NUCLEOTIDE SEQUENCE [LARGE SCALE GENOMIC DNA]</scope>
    <source>
        <strain evidence="12 13">WL0086</strain>
    </source>
</reference>
<dbReference type="InterPro" id="IPR037682">
    <property type="entry name" value="TonB_C"/>
</dbReference>
<dbReference type="EMBL" id="CP139781">
    <property type="protein sequence ID" value="WRQ86196.1"/>
    <property type="molecule type" value="Genomic_DNA"/>
</dbReference>
<dbReference type="SUPFAM" id="SSF74653">
    <property type="entry name" value="TolA/TonB C-terminal domain"/>
    <property type="match status" value="1"/>
</dbReference>
<evidence type="ECO:0000256" key="3">
    <source>
        <dbReference type="ARBA" id="ARBA00022448"/>
    </source>
</evidence>
<sequence>MPKHTNRLRLLSLIFAFVGSAMCAVAGDPVVHSQVDENPQPLRTPPPVFPAELKAQGVTGMVLVEVVIDDQGKVSTAEVVKSTVDGFNAASVKAVSQWVFKPAKKDGAAVWVRLRLPLKFS</sequence>
<keyword evidence="3" id="KW-0813">Transport</keyword>
<proteinExistence type="inferred from homology"/>
<dbReference type="InterPro" id="IPR051045">
    <property type="entry name" value="TonB-dependent_transducer"/>
</dbReference>
<evidence type="ECO:0000256" key="10">
    <source>
        <dbReference type="SAM" id="SignalP"/>
    </source>
</evidence>
<feature type="domain" description="TonB C-terminal" evidence="11">
    <location>
        <begin position="34"/>
        <end position="121"/>
    </location>
</feature>
<comment type="similarity">
    <text evidence="2">Belongs to the TonB family.</text>
</comment>
<dbReference type="PANTHER" id="PTHR33446:SF2">
    <property type="entry name" value="PROTEIN TONB"/>
    <property type="match status" value="1"/>
</dbReference>
<protein>
    <submittedName>
        <fullName evidence="12">Energy transducer TonB</fullName>
    </submittedName>
</protein>
<evidence type="ECO:0000313" key="13">
    <source>
        <dbReference type="Proteomes" id="UP000738431"/>
    </source>
</evidence>
<dbReference type="PROSITE" id="PS52015">
    <property type="entry name" value="TONB_CTD"/>
    <property type="match status" value="1"/>
</dbReference>
<keyword evidence="8" id="KW-1133">Transmembrane helix</keyword>
<dbReference type="RefSeq" id="WP_221031124.1">
    <property type="nucleotide sequence ID" value="NZ_CP139781.1"/>
</dbReference>
<keyword evidence="6" id="KW-0812">Transmembrane</keyword>
<feature type="chain" id="PRO_5047078139" evidence="10">
    <location>
        <begin position="27"/>
        <end position="121"/>
    </location>
</feature>
<feature type="signal peptide" evidence="10">
    <location>
        <begin position="1"/>
        <end position="26"/>
    </location>
</feature>
<evidence type="ECO:0000256" key="8">
    <source>
        <dbReference type="ARBA" id="ARBA00022989"/>
    </source>
</evidence>
<reference evidence="12 13" key="2">
    <citation type="submission" date="2023-12" db="EMBL/GenBank/DDBJ databases">
        <title>Description of an unclassified Opitutus bacterium of Verrucomicrobiota.</title>
        <authorList>
            <person name="Zhang D.-F."/>
        </authorList>
    </citation>
    <scope>NUCLEOTIDE SEQUENCE [LARGE SCALE GENOMIC DNA]</scope>
    <source>
        <strain evidence="12 13">WL0086</strain>
    </source>
</reference>
<keyword evidence="9" id="KW-0472">Membrane</keyword>
<dbReference type="Proteomes" id="UP000738431">
    <property type="component" value="Chromosome"/>
</dbReference>
<evidence type="ECO:0000256" key="6">
    <source>
        <dbReference type="ARBA" id="ARBA00022692"/>
    </source>
</evidence>
<evidence type="ECO:0000256" key="9">
    <source>
        <dbReference type="ARBA" id="ARBA00023136"/>
    </source>
</evidence>
<evidence type="ECO:0000256" key="1">
    <source>
        <dbReference type="ARBA" id="ARBA00004383"/>
    </source>
</evidence>
<keyword evidence="7" id="KW-0653">Protein transport</keyword>
<name>A0ABZ1C3W4_9BACT</name>
<keyword evidence="13" id="KW-1185">Reference proteome</keyword>
<evidence type="ECO:0000256" key="2">
    <source>
        <dbReference type="ARBA" id="ARBA00006555"/>
    </source>
</evidence>
<accession>A0ABZ1C3W4</accession>
<dbReference type="Pfam" id="PF03544">
    <property type="entry name" value="TonB_C"/>
    <property type="match status" value="1"/>
</dbReference>
<dbReference type="NCBIfam" id="TIGR01352">
    <property type="entry name" value="tonB_Cterm"/>
    <property type="match status" value="1"/>
</dbReference>
<dbReference type="Gene3D" id="3.30.1150.10">
    <property type="match status" value="1"/>
</dbReference>
<organism evidence="12 13">
    <name type="scientific">Actomonas aquatica</name>
    <dbReference type="NCBI Taxonomy" id="2866162"/>
    <lineage>
        <taxon>Bacteria</taxon>
        <taxon>Pseudomonadati</taxon>
        <taxon>Verrucomicrobiota</taxon>
        <taxon>Opitutia</taxon>
        <taxon>Opitutales</taxon>
        <taxon>Opitutaceae</taxon>
        <taxon>Actomonas</taxon>
    </lineage>
</organism>
<dbReference type="PANTHER" id="PTHR33446">
    <property type="entry name" value="PROTEIN TONB-RELATED"/>
    <property type="match status" value="1"/>
</dbReference>
<evidence type="ECO:0000256" key="4">
    <source>
        <dbReference type="ARBA" id="ARBA00022475"/>
    </source>
</evidence>
<evidence type="ECO:0000256" key="5">
    <source>
        <dbReference type="ARBA" id="ARBA00022519"/>
    </source>
</evidence>
<gene>
    <name evidence="12" type="ORF">K1X11_015380</name>
</gene>